<sequence>MKKKVALVCAACGSRNYMTDKNKDDATRLELKKFCKSCNAHTIHKETK</sequence>
<dbReference type="GO" id="GO:0005737">
    <property type="term" value="C:cytoplasm"/>
    <property type="evidence" value="ECO:0007669"/>
    <property type="project" value="UniProtKB-ARBA"/>
</dbReference>
<dbReference type="InterPro" id="IPR038584">
    <property type="entry name" value="Ribosomal_bL33_sf"/>
</dbReference>
<evidence type="ECO:0000256" key="2">
    <source>
        <dbReference type="ARBA" id="ARBA00022980"/>
    </source>
</evidence>
<comment type="similarity">
    <text evidence="1 5">Belongs to the bacterial ribosomal protein bL33 family.</text>
</comment>
<evidence type="ECO:0000256" key="1">
    <source>
        <dbReference type="ARBA" id="ARBA00007596"/>
    </source>
</evidence>
<dbReference type="NCBIfam" id="NF001764">
    <property type="entry name" value="PRK00504.1"/>
    <property type="match status" value="1"/>
</dbReference>
<dbReference type="HAMAP" id="MF_00294">
    <property type="entry name" value="Ribosomal_bL33"/>
    <property type="match status" value="1"/>
</dbReference>
<organism evidence="6 7">
    <name type="scientific">Lederbergia citri</name>
    <dbReference type="NCBI Taxonomy" id="2833580"/>
    <lineage>
        <taxon>Bacteria</taxon>
        <taxon>Bacillati</taxon>
        <taxon>Bacillota</taxon>
        <taxon>Bacilli</taxon>
        <taxon>Bacillales</taxon>
        <taxon>Bacillaceae</taxon>
        <taxon>Lederbergia</taxon>
    </lineage>
</organism>
<name>A0A942THT3_9BACI</name>
<accession>A0A942THT3</accession>
<dbReference type="EMBL" id="JAGYPG010000006">
    <property type="protein sequence ID" value="MBS4197843.1"/>
    <property type="molecule type" value="Genomic_DNA"/>
</dbReference>
<evidence type="ECO:0000256" key="5">
    <source>
        <dbReference type="HAMAP-Rule" id="MF_00294"/>
    </source>
</evidence>
<evidence type="ECO:0000313" key="6">
    <source>
        <dbReference type="EMBL" id="MBS4197843.1"/>
    </source>
</evidence>
<proteinExistence type="inferred from homology"/>
<comment type="caution">
    <text evidence="6">The sequence shown here is derived from an EMBL/GenBank/DDBJ whole genome shotgun (WGS) entry which is preliminary data.</text>
</comment>
<dbReference type="NCBIfam" id="TIGR01023">
    <property type="entry name" value="rpmG_bact"/>
    <property type="match status" value="1"/>
</dbReference>
<gene>
    <name evidence="5 6" type="primary">rpmG</name>
    <name evidence="6" type="ORF">KHA97_22660</name>
</gene>
<keyword evidence="3 5" id="KW-0687">Ribonucleoprotein</keyword>
<dbReference type="PROSITE" id="PS00582">
    <property type="entry name" value="RIBOSOMAL_L33"/>
    <property type="match status" value="1"/>
</dbReference>
<keyword evidence="2 5" id="KW-0689">Ribosomal protein</keyword>
<dbReference type="GO" id="GO:0005840">
    <property type="term" value="C:ribosome"/>
    <property type="evidence" value="ECO:0007669"/>
    <property type="project" value="UniProtKB-KW"/>
</dbReference>
<dbReference type="PANTHER" id="PTHR43168:SF5">
    <property type="entry name" value="LARGE RIBOSOMAL SUBUNIT PROTEIN BL33B"/>
    <property type="match status" value="1"/>
</dbReference>
<dbReference type="GO" id="GO:0003735">
    <property type="term" value="F:structural constituent of ribosome"/>
    <property type="evidence" value="ECO:0007669"/>
    <property type="project" value="InterPro"/>
</dbReference>
<dbReference type="InterPro" id="IPR011332">
    <property type="entry name" value="Ribosomal_zn-bd"/>
</dbReference>
<evidence type="ECO:0000256" key="3">
    <source>
        <dbReference type="ARBA" id="ARBA00023274"/>
    </source>
</evidence>
<reference evidence="6 7" key="1">
    <citation type="submission" date="2021-05" db="EMBL/GenBank/DDBJ databases">
        <title>Novel Bacillus species.</title>
        <authorList>
            <person name="Liu G."/>
        </authorList>
    </citation>
    <scope>NUCLEOTIDE SEQUENCE [LARGE SCALE GENOMIC DNA]</scope>
    <source>
        <strain evidence="7">FJAT-49780</strain>
    </source>
</reference>
<dbReference type="GO" id="GO:0006412">
    <property type="term" value="P:translation"/>
    <property type="evidence" value="ECO:0007669"/>
    <property type="project" value="UniProtKB-UniRule"/>
</dbReference>
<dbReference type="InterPro" id="IPR001705">
    <property type="entry name" value="Ribosomal_bL33"/>
</dbReference>
<keyword evidence="7" id="KW-1185">Reference proteome</keyword>
<dbReference type="NCBIfam" id="NF001860">
    <property type="entry name" value="PRK00595.1"/>
    <property type="match status" value="1"/>
</dbReference>
<dbReference type="PANTHER" id="PTHR43168">
    <property type="entry name" value="50S RIBOSOMAL PROTEIN L33, CHLOROPLASTIC"/>
    <property type="match status" value="1"/>
</dbReference>
<protein>
    <recommendedName>
        <fullName evidence="4 5">Large ribosomal subunit protein bL33</fullName>
    </recommendedName>
</protein>
<dbReference type="InterPro" id="IPR018264">
    <property type="entry name" value="Ribosomal_bL33_CS"/>
</dbReference>
<dbReference type="Pfam" id="PF00471">
    <property type="entry name" value="Ribosomal_L33"/>
    <property type="match status" value="1"/>
</dbReference>
<dbReference type="GO" id="GO:1990904">
    <property type="term" value="C:ribonucleoprotein complex"/>
    <property type="evidence" value="ECO:0007669"/>
    <property type="project" value="UniProtKB-KW"/>
</dbReference>
<evidence type="ECO:0000313" key="7">
    <source>
        <dbReference type="Proteomes" id="UP000681414"/>
    </source>
</evidence>
<dbReference type="SUPFAM" id="SSF57829">
    <property type="entry name" value="Zn-binding ribosomal proteins"/>
    <property type="match status" value="1"/>
</dbReference>
<evidence type="ECO:0000256" key="4">
    <source>
        <dbReference type="ARBA" id="ARBA00035176"/>
    </source>
</evidence>
<dbReference type="AlphaFoldDB" id="A0A942THT3"/>
<dbReference type="Gene3D" id="2.20.28.120">
    <property type="entry name" value="Ribosomal protein L33"/>
    <property type="match status" value="1"/>
</dbReference>
<dbReference type="RefSeq" id="WP_213127082.1">
    <property type="nucleotide sequence ID" value="NZ_JAGYPG010000006.1"/>
</dbReference>
<dbReference type="Proteomes" id="UP000681414">
    <property type="component" value="Unassembled WGS sequence"/>
</dbReference>